<dbReference type="GO" id="GO:0005506">
    <property type="term" value="F:iron ion binding"/>
    <property type="evidence" value="ECO:0007669"/>
    <property type="project" value="InterPro"/>
</dbReference>
<proteinExistence type="predicted"/>
<dbReference type="Gene3D" id="1.10.630.10">
    <property type="entry name" value="Cytochrome P450"/>
    <property type="match status" value="1"/>
</dbReference>
<dbReference type="GO" id="GO:0020037">
    <property type="term" value="F:heme binding"/>
    <property type="evidence" value="ECO:0007669"/>
    <property type="project" value="InterPro"/>
</dbReference>
<dbReference type="STRING" id="181874.A0A409W2L3"/>
<dbReference type="InterPro" id="IPR039983">
    <property type="entry name" value="CYP46A1"/>
</dbReference>
<dbReference type="Pfam" id="PF00067">
    <property type="entry name" value="p450"/>
    <property type="match status" value="1"/>
</dbReference>
<accession>A0A409W2L3</accession>
<dbReference type="InterPro" id="IPR001128">
    <property type="entry name" value="Cyt_P450"/>
</dbReference>
<dbReference type="OrthoDB" id="1470350at2759"/>
<gene>
    <name evidence="1" type="ORF">CVT24_012799</name>
</gene>
<dbReference type="Proteomes" id="UP000284842">
    <property type="component" value="Unassembled WGS sequence"/>
</dbReference>
<evidence type="ECO:0008006" key="3">
    <source>
        <dbReference type="Google" id="ProtNLM"/>
    </source>
</evidence>
<dbReference type="InParanoid" id="A0A409W2L3"/>
<reference evidence="1 2" key="1">
    <citation type="journal article" date="2018" name="Evol. Lett.">
        <title>Horizontal gene cluster transfer increased hallucinogenic mushroom diversity.</title>
        <authorList>
            <person name="Reynolds H.T."/>
            <person name="Vijayakumar V."/>
            <person name="Gluck-Thaler E."/>
            <person name="Korotkin H.B."/>
            <person name="Matheny P.B."/>
            <person name="Slot J.C."/>
        </authorList>
    </citation>
    <scope>NUCLEOTIDE SEQUENCE [LARGE SCALE GENOMIC DNA]</scope>
    <source>
        <strain evidence="1 2">2629</strain>
    </source>
</reference>
<evidence type="ECO:0000313" key="2">
    <source>
        <dbReference type="Proteomes" id="UP000284842"/>
    </source>
</evidence>
<evidence type="ECO:0000313" key="1">
    <source>
        <dbReference type="EMBL" id="PPQ72759.1"/>
    </source>
</evidence>
<dbReference type="GO" id="GO:0033781">
    <property type="term" value="F:cholesterol 24-hydroxylase activity"/>
    <property type="evidence" value="ECO:0007669"/>
    <property type="project" value="InterPro"/>
</dbReference>
<dbReference type="PANTHER" id="PTHR24293:SF0">
    <property type="entry name" value="CYP46A1 PROTEIN-RELATED"/>
    <property type="match status" value="1"/>
</dbReference>
<dbReference type="EMBL" id="NHTK01005853">
    <property type="protein sequence ID" value="PPQ72759.1"/>
    <property type="molecule type" value="Genomic_DNA"/>
</dbReference>
<protein>
    <recommendedName>
        <fullName evidence="3">Cytochrome P450</fullName>
    </recommendedName>
</protein>
<dbReference type="SUPFAM" id="SSF48264">
    <property type="entry name" value="Cytochrome P450"/>
    <property type="match status" value="1"/>
</dbReference>
<name>A0A409W2L3_9AGAR</name>
<sequence>MHHIIGSVLRALLGGTAVLAAYSAYKILHLLYQRWTDPLRAFPGPPNPSFLWGHMKELYETETPLLHERWTAEYGTTWIYNAFLGTRRLFTADIKAINHILINNYIYQKPLFFRYHLSSLVGNNGLLTVEEDRHRQQRRIMNPAFGPAQIRELTGIFLEQSAKLRDVWLSEGAKEPGGKAQIDALAWLSRMTLDTIGLAGFNYDFDALSDNPEKNELNKAFSTVFKTGSGGTYYIRILRGLFPSLRWLPAMGFDSPLSMSRLKALLFTLIRAFEFELAVPVSEIGSRTLLVRRPVLLSQPEKENQMPLFVKPYVPGSNA</sequence>
<organism evidence="1 2">
    <name type="scientific">Panaeolus cyanescens</name>
    <dbReference type="NCBI Taxonomy" id="181874"/>
    <lineage>
        <taxon>Eukaryota</taxon>
        <taxon>Fungi</taxon>
        <taxon>Dikarya</taxon>
        <taxon>Basidiomycota</taxon>
        <taxon>Agaricomycotina</taxon>
        <taxon>Agaricomycetes</taxon>
        <taxon>Agaricomycetidae</taxon>
        <taxon>Agaricales</taxon>
        <taxon>Agaricineae</taxon>
        <taxon>Galeropsidaceae</taxon>
        <taxon>Panaeolus</taxon>
    </lineage>
</organism>
<dbReference type="PANTHER" id="PTHR24293">
    <property type="entry name" value="CYTOCHROME P450 FAMILY 46 SUBFAMILY A"/>
    <property type="match status" value="1"/>
</dbReference>
<dbReference type="AlphaFoldDB" id="A0A409W2L3"/>
<dbReference type="GO" id="GO:0006707">
    <property type="term" value="P:cholesterol catabolic process"/>
    <property type="evidence" value="ECO:0007669"/>
    <property type="project" value="InterPro"/>
</dbReference>
<keyword evidence="2" id="KW-1185">Reference proteome</keyword>
<comment type="caution">
    <text evidence="1">The sequence shown here is derived from an EMBL/GenBank/DDBJ whole genome shotgun (WGS) entry which is preliminary data.</text>
</comment>
<dbReference type="InterPro" id="IPR036396">
    <property type="entry name" value="Cyt_P450_sf"/>
</dbReference>